<dbReference type="PANTHER" id="PTHR15710">
    <property type="entry name" value="E3 UBIQUITIN-PROTEIN LIGASE PRAJA"/>
    <property type="match status" value="1"/>
</dbReference>
<protein>
    <recommendedName>
        <fullName evidence="2">RING-type E3 ubiquitin transferase</fullName>
        <ecNumber evidence="2">2.3.2.27</ecNumber>
    </recommendedName>
</protein>
<keyword evidence="4 6" id="KW-0863">Zinc-finger</keyword>
<evidence type="ECO:0000313" key="9">
    <source>
        <dbReference type="Proteomes" id="UP001359559"/>
    </source>
</evidence>
<dbReference type="SMART" id="SM00184">
    <property type="entry name" value="RING"/>
    <property type="match status" value="1"/>
</dbReference>
<comment type="caution">
    <text evidence="8">The sequence shown here is derived from an EMBL/GenBank/DDBJ whole genome shotgun (WGS) entry which is preliminary data.</text>
</comment>
<comment type="catalytic activity">
    <reaction evidence="1">
        <text>S-ubiquitinyl-[E2 ubiquitin-conjugating enzyme]-L-cysteine + [acceptor protein]-L-lysine = [E2 ubiquitin-conjugating enzyme]-L-cysteine + N(6)-ubiquitinyl-[acceptor protein]-L-lysine.</text>
        <dbReference type="EC" id="2.3.2.27"/>
    </reaction>
</comment>
<dbReference type="PANTHER" id="PTHR15710:SF184">
    <property type="entry name" value="RING_U-BOX SUPERFAMILY PROTEIN"/>
    <property type="match status" value="1"/>
</dbReference>
<dbReference type="Pfam" id="PF13639">
    <property type="entry name" value="zf-RING_2"/>
    <property type="match status" value="1"/>
</dbReference>
<dbReference type="InterPro" id="IPR001841">
    <property type="entry name" value="Znf_RING"/>
</dbReference>
<evidence type="ECO:0000256" key="6">
    <source>
        <dbReference type="PROSITE-ProRule" id="PRU00175"/>
    </source>
</evidence>
<dbReference type="Proteomes" id="UP001359559">
    <property type="component" value="Unassembled WGS sequence"/>
</dbReference>
<organism evidence="8 9">
    <name type="scientific">Clitoria ternatea</name>
    <name type="common">Butterfly pea</name>
    <dbReference type="NCBI Taxonomy" id="43366"/>
    <lineage>
        <taxon>Eukaryota</taxon>
        <taxon>Viridiplantae</taxon>
        <taxon>Streptophyta</taxon>
        <taxon>Embryophyta</taxon>
        <taxon>Tracheophyta</taxon>
        <taxon>Spermatophyta</taxon>
        <taxon>Magnoliopsida</taxon>
        <taxon>eudicotyledons</taxon>
        <taxon>Gunneridae</taxon>
        <taxon>Pentapetalae</taxon>
        <taxon>rosids</taxon>
        <taxon>fabids</taxon>
        <taxon>Fabales</taxon>
        <taxon>Fabaceae</taxon>
        <taxon>Papilionoideae</taxon>
        <taxon>50 kb inversion clade</taxon>
        <taxon>NPAAA clade</taxon>
        <taxon>indigoferoid/millettioid clade</taxon>
        <taxon>Phaseoleae</taxon>
        <taxon>Clitoria</taxon>
    </lineage>
</organism>
<gene>
    <name evidence="8" type="ORF">RJT34_04198</name>
</gene>
<dbReference type="AlphaFoldDB" id="A0AAN9KNM0"/>
<keyword evidence="9" id="KW-1185">Reference proteome</keyword>
<dbReference type="GO" id="GO:0005737">
    <property type="term" value="C:cytoplasm"/>
    <property type="evidence" value="ECO:0007669"/>
    <property type="project" value="TreeGrafter"/>
</dbReference>
<dbReference type="PROSITE" id="PS50089">
    <property type="entry name" value="ZF_RING_2"/>
    <property type="match status" value="1"/>
</dbReference>
<accession>A0AAN9KNM0</accession>
<evidence type="ECO:0000256" key="3">
    <source>
        <dbReference type="ARBA" id="ARBA00022723"/>
    </source>
</evidence>
<evidence type="ECO:0000259" key="7">
    <source>
        <dbReference type="PROSITE" id="PS50089"/>
    </source>
</evidence>
<dbReference type="InterPro" id="IPR013083">
    <property type="entry name" value="Znf_RING/FYVE/PHD"/>
</dbReference>
<proteinExistence type="predicted"/>
<keyword evidence="5" id="KW-0862">Zinc</keyword>
<evidence type="ECO:0000256" key="4">
    <source>
        <dbReference type="ARBA" id="ARBA00022771"/>
    </source>
</evidence>
<name>A0AAN9KNM0_CLITE</name>
<sequence>MGSVSQLISCQNFFESEGQDFLRTRLMRPGVHIEFLDEIIDGVISTVGELFQFDSVASHSHPSSSESNGREIPLKLHIKLYDNGLQAAVQESMQDSTNMIPASGEAIQTSLKKAMVVKENEHCAVCLEHMGVNTEGYALPCNHVFHQQCIQSWLQTSHVCPLCRYPLPTHN</sequence>
<reference evidence="8 9" key="1">
    <citation type="submission" date="2024-01" db="EMBL/GenBank/DDBJ databases">
        <title>The genomes of 5 underutilized Papilionoideae crops provide insights into root nodulation and disease resistance.</title>
        <authorList>
            <person name="Yuan L."/>
        </authorList>
    </citation>
    <scope>NUCLEOTIDE SEQUENCE [LARGE SCALE GENOMIC DNA]</scope>
    <source>
        <strain evidence="8">LY-2023</strain>
        <tissue evidence="8">Leaf</tissue>
    </source>
</reference>
<dbReference type="CDD" id="cd16454">
    <property type="entry name" value="RING-H2_PA-TM-RING"/>
    <property type="match status" value="1"/>
</dbReference>
<dbReference type="GO" id="GO:0008270">
    <property type="term" value="F:zinc ion binding"/>
    <property type="evidence" value="ECO:0007669"/>
    <property type="project" value="UniProtKB-KW"/>
</dbReference>
<dbReference type="GO" id="GO:0016567">
    <property type="term" value="P:protein ubiquitination"/>
    <property type="evidence" value="ECO:0007669"/>
    <property type="project" value="TreeGrafter"/>
</dbReference>
<evidence type="ECO:0000313" key="8">
    <source>
        <dbReference type="EMBL" id="KAK7319477.1"/>
    </source>
</evidence>
<evidence type="ECO:0000256" key="2">
    <source>
        <dbReference type="ARBA" id="ARBA00012483"/>
    </source>
</evidence>
<feature type="domain" description="RING-type" evidence="7">
    <location>
        <begin position="123"/>
        <end position="164"/>
    </location>
</feature>
<dbReference type="SUPFAM" id="SSF57850">
    <property type="entry name" value="RING/U-box"/>
    <property type="match status" value="1"/>
</dbReference>
<dbReference type="Gene3D" id="3.30.40.10">
    <property type="entry name" value="Zinc/RING finger domain, C3HC4 (zinc finger)"/>
    <property type="match status" value="1"/>
</dbReference>
<dbReference type="GO" id="GO:0061630">
    <property type="term" value="F:ubiquitin protein ligase activity"/>
    <property type="evidence" value="ECO:0007669"/>
    <property type="project" value="UniProtKB-EC"/>
</dbReference>
<dbReference type="EMBL" id="JAYKXN010000001">
    <property type="protein sequence ID" value="KAK7319477.1"/>
    <property type="molecule type" value="Genomic_DNA"/>
</dbReference>
<evidence type="ECO:0000256" key="5">
    <source>
        <dbReference type="ARBA" id="ARBA00022833"/>
    </source>
</evidence>
<evidence type="ECO:0000256" key="1">
    <source>
        <dbReference type="ARBA" id="ARBA00000900"/>
    </source>
</evidence>
<keyword evidence="3" id="KW-0479">Metal-binding</keyword>
<dbReference type="EC" id="2.3.2.27" evidence="2"/>